<keyword evidence="3 5" id="KW-1133">Transmembrane helix</keyword>
<dbReference type="GO" id="GO:0008381">
    <property type="term" value="F:mechanosensitive monoatomic ion channel activity"/>
    <property type="evidence" value="ECO:0007669"/>
    <property type="project" value="InterPro"/>
</dbReference>
<keyword evidence="4 5" id="KW-0472">Membrane</keyword>
<evidence type="ECO:0000256" key="1">
    <source>
        <dbReference type="ARBA" id="ARBA00004370"/>
    </source>
</evidence>
<dbReference type="RefSeq" id="WP_159764361.1">
    <property type="nucleotide sequence ID" value="NZ_WUUT01000004.1"/>
</dbReference>
<keyword evidence="2 5" id="KW-0812">Transmembrane</keyword>
<dbReference type="Proteomes" id="UP000466535">
    <property type="component" value="Unassembled WGS sequence"/>
</dbReference>
<dbReference type="AlphaFoldDB" id="A0A6B0T9I8"/>
<evidence type="ECO:0000256" key="4">
    <source>
        <dbReference type="ARBA" id="ARBA00023136"/>
    </source>
</evidence>
<proteinExistence type="predicted"/>
<gene>
    <name evidence="7" type="ORF">GRX03_11545</name>
</gene>
<feature type="transmembrane region" description="Helical" evidence="5">
    <location>
        <begin position="17"/>
        <end position="37"/>
    </location>
</feature>
<dbReference type="SUPFAM" id="SSF50182">
    <property type="entry name" value="Sm-like ribonucleoproteins"/>
    <property type="match status" value="1"/>
</dbReference>
<feature type="domain" description="Mechanosensitive ion channel MscS" evidence="6">
    <location>
        <begin position="203"/>
        <end position="256"/>
    </location>
</feature>
<dbReference type="Gene3D" id="1.10.287.1260">
    <property type="match status" value="1"/>
</dbReference>
<dbReference type="InterPro" id="IPR023408">
    <property type="entry name" value="MscS_beta-dom_sf"/>
</dbReference>
<evidence type="ECO:0000256" key="3">
    <source>
        <dbReference type="ARBA" id="ARBA00022989"/>
    </source>
</evidence>
<dbReference type="InterPro" id="IPR010920">
    <property type="entry name" value="LSM_dom_sf"/>
</dbReference>
<dbReference type="PANTHER" id="PTHR30221:SF20">
    <property type="entry name" value="SMALL-CONDUCTANCE MECHANOSENSITIVE CHANNEL"/>
    <property type="match status" value="1"/>
</dbReference>
<organism evidence="7 8">
    <name type="scientific">Halovenus carboxidivorans</name>
    <dbReference type="NCBI Taxonomy" id="2692199"/>
    <lineage>
        <taxon>Archaea</taxon>
        <taxon>Methanobacteriati</taxon>
        <taxon>Methanobacteriota</taxon>
        <taxon>Stenosarchaea group</taxon>
        <taxon>Halobacteria</taxon>
        <taxon>Halobacteriales</taxon>
        <taxon>Haloarculaceae</taxon>
        <taxon>Halovenus</taxon>
    </lineage>
</organism>
<comment type="subcellular location">
    <subcellularLocation>
        <location evidence="1">Membrane</location>
    </subcellularLocation>
</comment>
<feature type="transmembrane region" description="Helical" evidence="5">
    <location>
        <begin position="174"/>
        <end position="194"/>
    </location>
</feature>
<accession>A0A6B0T9I8</accession>
<feature type="transmembrane region" description="Helical" evidence="5">
    <location>
        <begin position="108"/>
        <end position="126"/>
    </location>
</feature>
<dbReference type="Pfam" id="PF00924">
    <property type="entry name" value="MS_channel_2nd"/>
    <property type="match status" value="1"/>
</dbReference>
<evidence type="ECO:0000256" key="2">
    <source>
        <dbReference type="ARBA" id="ARBA00022692"/>
    </source>
</evidence>
<evidence type="ECO:0000313" key="8">
    <source>
        <dbReference type="Proteomes" id="UP000466535"/>
    </source>
</evidence>
<dbReference type="InterPro" id="IPR006685">
    <property type="entry name" value="MscS_channel_2nd"/>
</dbReference>
<name>A0A6B0T9I8_9EURY</name>
<dbReference type="GO" id="GO:0016020">
    <property type="term" value="C:membrane"/>
    <property type="evidence" value="ECO:0007669"/>
    <property type="project" value="UniProtKB-SubCell"/>
</dbReference>
<dbReference type="InterPro" id="IPR045275">
    <property type="entry name" value="MscS_archaea/bacteria_type"/>
</dbReference>
<evidence type="ECO:0000259" key="6">
    <source>
        <dbReference type="Pfam" id="PF00924"/>
    </source>
</evidence>
<sequence length="262" mass="28794">MQIDWPTLIRSLFSEEAALTAAVVLLLTGVLLSYLTWRWTHTLFRRTGINEAVEGTTFERTVARFGTSTSGIIATLLAIFVYVLTAITAFNVARLLNFELFWAQVTRNLPGLFIAVLAVIVGLIAGDKSEIIIQERLRSVKLPEVSLIGATAKYSIYYIAALIALAQLGVATTALLVLLAAYAFGLVFLSGIAFKQFLTAGAAGVYLLLVEPYTIGDEVRIDDKRGIVQEIDMFVTRIEADGEEYIIPNQQVFRSGIIRIRG</sequence>
<evidence type="ECO:0000256" key="5">
    <source>
        <dbReference type="SAM" id="Phobius"/>
    </source>
</evidence>
<evidence type="ECO:0000313" key="7">
    <source>
        <dbReference type="EMBL" id="MXR52233.1"/>
    </source>
</evidence>
<reference evidence="7 8" key="1">
    <citation type="submission" date="2019-12" db="EMBL/GenBank/DDBJ databases">
        <title>Isolation and characterization of three novel carbon monoxide-oxidizing members of Halobacteria from salione crusts and soils.</title>
        <authorList>
            <person name="Myers M.R."/>
            <person name="King G.M."/>
        </authorList>
    </citation>
    <scope>NUCLEOTIDE SEQUENCE [LARGE SCALE GENOMIC DNA]</scope>
    <source>
        <strain evidence="7 8">WSH3</strain>
    </source>
</reference>
<feature type="transmembrane region" description="Helical" evidence="5">
    <location>
        <begin position="72"/>
        <end position="96"/>
    </location>
</feature>
<keyword evidence="8" id="KW-1185">Reference proteome</keyword>
<dbReference type="PANTHER" id="PTHR30221">
    <property type="entry name" value="SMALL-CONDUCTANCE MECHANOSENSITIVE CHANNEL"/>
    <property type="match status" value="1"/>
</dbReference>
<dbReference type="Gene3D" id="2.30.30.60">
    <property type="match status" value="1"/>
</dbReference>
<dbReference type="OrthoDB" id="313107at2157"/>
<dbReference type="EMBL" id="WUUT01000004">
    <property type="protein sequence ID" value="MXR52233.1"/>
    <property type="molecule type" value="Genomic_DNA"/>
</dbReference>
<comment type="caution">
    <text evidence="7">The sequence shown here is derived from an EMBL/GenBank/DDBJ whole genome shotgun (WGS) entry which is preliminary data.</text>
</comment>
<feature type="transmembrane region" description="Helical" evidence="5">
    <location>
        <begin position="147"/>
        <end position="168"/>
    </location>
</feature>
<protein>
    <submittedName>
        <fullName evidence="7">Mechanosensitive ion channel</fullName>
    </submittedName>
</protein>